<protein>
    <submittedName>
        <fullName evidence="2">Protein N-acetyltransferase, RimJ/RimL family</fullName>
    </submittedName>
</protein>
<organism evidence="2 3">
    <name type="scientific">Andreprevotia lacus DSM 23236</name>
    <dbReference type="NCBI Taxonomy" id="1121001"/>
    <lineage>
        <taxon>Bacteria</taxon>
        <taxon>Pseudomonadati</taxon>
        <taxon>Pseudomonadota</taxon>
        <taxon>Betaproteobacteria</taxon>
        <taxon>Neisseriales</taxon>
        <taxon>Chitinibacteraceae</taxon>
        <taxon>Andreprevotia</taxon>
    </lineage>
</organism>
<dbReference type="GO" id="GO:0016747">
    <property type="term" value="F:acyltransferase activity, transferring groups other than amino-acyl groups"/>
    <property type="evidence" value="ECO:0007669"/>
    <property type="project" value="InterPro"/>
</dbReference>
<dbReference type="Pfam" id="PF13302">
    <property type="entry name" value="Acetyltransf_3"/>
    <property type="match status" value="1"/>
</dbReference>
<dbReference type="OrthoDB" id="5295305at2"/>
<dbReference type="Proteomes" id="UP000192761">
    <property type="component" value="Unassembled WGS sequence"/>
</dbReference>
<name>A0A1W1X8J6_9NEIS</name>
<keyword evidence="3" id="KW-1185">Reference proteome</keyword>
<proteinExistence type="predicted"/>
<keyword evidence="2" id="KW-0808">Transferase</keyword>
<gene>
    <name evidence="2" type="ORF">SAMN02745857_00883</name>
</gene>
<evidence type="ECO:0000313" key="2">
    <source>
        <dbReference type="EMBL" id="SMC20239.1"/>
    </source>
</evidence>
<sequence length="199" mass="21831">MTDHRFALAPKPLHNDWLHLEPYNDANRAGVQAALDCDAPGWQLFSFNGQGDGFDGWWAHVTARMAAGNWVGYALRDRASGEVVGTSCYLNINPAQQMVEIGGTFLRPDMRGGQVNPAAKLAMLQHAFASGARRVQLLTDARNLRSQAALAKLGAVREGVLRRDRITWTGHVRDSVLYAITDLDWPAVEQGLLARLGGR</sequence>
<reference evidence="2 3" key="1">
    <citation type="submission" date="2017-04" db="EMBL/GenBank/DDBJ databases">
        <authorList>
            <person name="Afonso C.L."/>
            <person name="Miller P.J."/>
            <person name="Scott M.A."/>
            <person name="Spackman E."/>
            <person name="Goraichik I."/>
            <person name="Dimitrov K.M."/>
            <person name="Suarez D.L."/>
            <person name="Swayne D.E."/>
        </authorList>
    </citation>
    <scope>NUCLEOTIDE SEQUENCE [LARGE SCALE GENOMIC DNA]</scope>
    <source>
        <strain evidence="2 3">DSM 23236</strain>
    </source>
</reference>
<dbReference type="PANTHER" id="PTHR43610">
    <property type="entry name" value="BLL6696 PROTEIN"/>
    <property type="match status" value="1"/>
</dbReference>
<dbReference type="RefSeq" id="WP_084089333.1">
    <property type="nucleotide sequence ID" value="NZ_FWXD01000004.1"/>
</dbReference>
<dbReference type="InterPro" id="IPR000182">
    <property type="entry name" value="GNAT_dom"/>
</dbReference>
<evidence type="ECO:0000259" key="1">
    <source>
        <dbReference type="PROSITE" id="PS51186"/>
    </source>
</evidence>
<feature type="domain" description="N-acetyltransferase" evidence="1">
    <location>
        <begin position="29"/>
        <end position="179"/>
    </location>
</feature>
<dbReference type="STRING" id="1121001.SAMN02745857_00883"/>
<dbReference type="SUPFAM" id="SSF55729">
    <property type="entry name" value="Acyl-CoA N-acyltransferases (Nat)"/>
    <property type="match status" value="1"/>
</dbReference>
<evidence type="ECO:0000313" key="3">
    <source>
        <dbReference type="Proteomes" id="UP000192761"/>
    </source>
</evidence>
<accession>A0A1W1X8J6</accession>
<dbReference type="PROSITE" id="PS51186">
    <property type="entry name" value="GNAT"/>
    <property type="match status" value="1"/>
</dbReference>
<dbReference type="PANTHER" id="PTHR43610:SF1">
    <property type="entry name" value="N-ACETYLTRANSFERASE DOMAIN-CONTAINING PROTEIN"/>
    <property type="match status" value="1"/>
</dbReference>
<dbReference type="Gene3D" id="3.40.630.30">
    <property type="match status" value="1"/>
</dbReference>
<dbReference type="InterPro" id="IPR016181">
    <property type="entry name" value="Acyl_CoA_acyltransferase"/>
</dbReference>
<dbReference type="AlphaFoldDB" id="A0A1W1X8J6"/>
<dbReference type="EMBL" id="FWXD01000004">
    <property type="protein sequence ID" value="SMC20239.1"/>
    <property type="molecule type" value="Genomic_DNA"/>
</dbReference>